<feature type="transmembrane region" description="Helical" evidence="3">
    <location>
        <begin position="128"/>
        <end position="148"/>
    </location>
</feature>
<comment type="caution">
    <text evidence="5">The sequence shown here is derived from an EMBL/GenBank/DDBJ whole genome shotgun (WGS) entry which is preliminary data.</text>
</comment>
<sequence length="371" mass="41848">MPSTTWWTRSRAASSRWSRTRAMPTSRARCRRAAPARRSSPSPSSPSSAAWSPCSSRIGPSVPSQKYLASRLPLHPGGRRCSSSRYLTDTTSSSRLARRAQRQPWWSSYFWDGTLGDLVIRRSLARRIAALLVPLVLAGCGAGLMPTVHSEAERLTLARTLHDRGDYGTAAELLSLYVTNNGGAADVDEALFLLGDCHLRNKDWVAASGDFERLLRDYPESDSSAAARFGLAEADFAQSRSADFDQEFTLKALGEWQRYARDFPEHWRVGEAQQRILACRTRLADKLIRTARLYLQLRHIEPARVYFRRVTTEYADTVWLAEAELGLALCDARDGRREEAITQFKGIEERYAGRPVAQRAARERKRLERRS</sequence>
<name>A0A538U7B8_UNCEI</name>
<gene>
    <name evidence="5" type="primary">bamD</name>
    <name evidence="5" type="ORF">E6K81_09225</name>
</gene>
<dbReference type="SUPFAM" id="SSF48452">
    <property type="entry name" value="TPR-like"/>
    <property type="match status" value="1"/>
</dbReference>
<dbReference type="Gene3D" id="1.25.40.10">
    <property type="entry name" value="Tetratricopeptide repeat domain"/>
    <property type="match status" value="1"/>
</dbReference>
<reference evidence="5 6" key="1">
    <citation type="journal article" date="2019" name="Nat. Microbiol.">
        <title>Mediterranean grassland soil C-N compound turnover is dependent on rainfall and depth, and is mediated by genomically divergent microorganisms.</title>
        <authorList>
            <person name="Diamond S."/>
            <person name="Andeer P.F."/>
            <person name="Li Z."/>
            <person name="Crits-Christoph A."/>
            <person name="Burstein D."/>
            <person name="Anantharaman K."/>
            <person name="Lane K.R."/>
            <person name="Thomas B.C."/>
            <person name="Pan C."/>
            <person name="Northen T.R."/>
            <person name="Banfield J.F."/>
        </authorList>
    </citation>
    <scope>NUCLEOTIDE SEQUENCE [LARGE SCALE GENOMIC DNA]</scope>
    <source>
        <strain evidence="5">WS_11</strain>
    </source>
</reference>
<accession>A0A538U7B8</accession>
<keyword evidence="3" id="KW-1133">Transmembrane helix</keyword>
<dbReference type="InterPro" id="IPR011990">
    <property type="entry name" value="TPR-like_helical_dom_sf"/>
</dbReference>
<dbReference type="Pfam" id="PF13525">
    <property type="entry name" value="YfiO"/>
    <property type="match status" value="1"/>
</dbReference>
<feature type="region of interest" description="Disordered" evidence="2">
    <location>
        <begin position="17"/>
        <end position="62"/>
    </location>
</feature>
<dbReference type="AlphaFoldDB" id="A0A538U7B8"/>
<dbReference type="InterPro" id="IPR039565">
    <property type="entry name" value="BamD-like"/>
</dbReference>
<evidence type="ECO:0000256" key="1">
    <source>
        <dbReference type="ARBA" id="ARBA00022729"/>
    </source>
</evidence>
<evidence type="ECO:0000313" key="6">
    <source>
        <dbReference type="Proteomes" id="UP000319771"/>
    </source>
</evidence>
<organism evidence="5 6">
    <name type="scientific">Eiseniibacteriota bacterium</name>
    <dbReference type="NCBI Taxonomy" id="2212470"/>
    <lineage>
        <taxon>Bacteria</taxon>
        <taxon>Candidatus Eiseniibacteriota</taxon>
    </lineage>
</organism>
<proteinExistence type="predicted"/>
<evidence type="ECO:0000259" key="4">
    <source>
        <dbReference type="Pfam" id="PF13525"/>
    </source>
</evidence>
<keyword evidence="1" id="KW-0732">Signal</keyword>
<feature type="compositionally biased region" description="Low complexity" evidence="2">
    <location>
        <begin position="36"/>
        <end position="57"/>
    </location>
</feature>
<dbReference type="EMBL" id="VBPB01000143">
    <property type="protein sequence ID" value="TMQ71792.1"/>
    <property type="molecule type" value="Genomic_DNA"/>
</dbReference>
<dbReference type="Proteomes" id="UP000319771">
    <property type="component" value="Unassembled WGS sequence"/>
</dbReference>
<keyword evidence="3" id="KW-0472">Membrane</keyword>
<evidence type="ECO:0000256" key="3">
    <source>
        <dbReference type="SAM" id="Phobius"/>
    </source>
</evidence>
<evidence type="ECO:0000313" key="5">
    <source>
        <dbReference type="EMBL" id="TMQ71792.1"/>
    </source>
</evidence>
<evidence type="ECO:0000256" key="2">
    <source>
        <dbReference type="SAM" id="MobiDB-lite"/>
    </source>
</evidence>
<protein>
    <submittedName>
        <fullName evidence="5">Outer membrane protein assembly factor BamD</fullName>
    </submittedName>
</protein>
<feature type="domain" description="Outer membrane lipoprotein BamD-like" evidence="4">
    <location>
        <begin position="199"/>
        <end position="320"/>
    </location>
</feature>
<keyword evidence="3" id="KW-0812">Transmembrane</keyword>